<accession>A0A9W6UDL6</accession>
<feature type="region of interest" description="Disordered" evidence="1">
    <location>
        <begin position="115"/>
        <end position="159"/>
    </location>
</feature>
<evidence type="ECO:0000256" key="1">
    <source>
        <dbReference type="SAM" id="MobiDB-lite"/>
    </source>
</evidence>
<dbReference type="GO" id="GO:0003676">
    <property type="term" value="F:nucleic acid binding"/>
    <property type="evidence" value="ECO:0007669"/>
    <property type="project" value="InterPro"/>
</dbReference>
<protein>
    <submittedName>
        <fullName evidence="2">Unnamed protein product</fullName>
    </submittedName>
</protein>
<dbReference type="Proteomes" id="UP001165083">
    <property type="component" value="Unassembled WGS sequence"/>
</dbReference>
<dbReference type="InterPro" id="IPR012337">
    <property type="entry name" value="RNaseH-like_sf"/>
</dbReference>
<gene>
    <name evidence="2" type="ORF">Plil01_001345600</name>
</gene>
<keyword evidence="3" id="KW-1185">Reference proteome</keyword>
<proteinExistence type="predicted"/>
<organism evidence="2 3">
    <name type="scientific">Phytophthora lilii</name>
    <dbReference type="NCBI Taxonomy" id="2077276"/>
    <lineage>
        <taxon>Eukaryota</taxon>
        <taxon>Sar</taxon>
        <taxon>Stramenopiles</taxon>
        <taxon>Oomycota</taxon>
        <taxon>Peronosporomycetes</taxon>
        <taxon>Peronosporales</taxon>
        <taxon>Peronosporaceae</taxon>
        <taxon>Phytophthora</taxon>
    </lineage>
</organism>
<evidence type="ECO:0000313" key="2">
    <source>
        <dbReference type="EMBL" id="GMF31481.1"/>
    </source>
</evidence>
<evidence type="ECO:0000313" key="3">
    <source>
        <dbReference type="Proteomes" id="UP001165083"/>
    </source>
</evidence>
<dbReference type="EMBL" id="BSXW01000909">
    <property type="protein sequence ID" value="GMF31481.1"/>
    <property type="molecule type" value="Genomic_DNA"/>
</dbReference>
<dbReference type="InterPro" id="IPR036397">
    <property type="entry name" value="RNaseH_sf"/>
</dbReference>
<sequence>MNWKKWRDPNSPTMTMTAMPKAQSPRSRCERLPGKTTVNIAEYTGMNKGVLAAIDHGADDLVVVGDSRLAIQQSLGVIACRKESLMTQLSRHRDYGKASISQISSRREVKIPAPRGPIQHSALNDSATVSGMTRQQARPKKKKTQKTFQDPLPTTPRADDVDPVAIQAERRSQIAKAQDEELRWSNIKLFLRGEVEKLGYKAARDALKIADKFVLPDDGVLQYVGASRRETRENQEETHLRLVVPITMI</sequence>
<dbReference type="SUPFAM" id="SSF53098">
    <property type="entry name" value="Ribonuclease H-like"/>
    <property type="match status" value="1"/>
</dbReference>
<name>A0A9W6UDL6_9STRA</name>
<dbReference type="AlphaFoldDB" id="A0A9W6UDL6"/>
<dbReference type="OrthoDB" id="10477851at2759"/>
<comment type="caution">
    <text evidence="2">The sequence shown here is derived from an EMBL/GenBank/DDBJ whole genome shotgun (WGS) entry which is preliminary data.</text>
</comment>
<feature type="region of interest" description="Disordered" evidence="1">
    <location>
        <begin position="1"/>
        <end position="30"/>
    </location>
</feature>
<feature type="compositionally biased region" description="Polar residues" evidence="1">
    <location>
        <begin position="121"/>
        <end position="136"/>
    </location>
</feature>
<dbReference type="Gene3D" id="3.30.420.10">
    <property type="entry name" value="Ribonuclease H-like superfamily/Ribonuclease H"/>
    <property type="match status" value="1"/>
</dbReference>
<reference evidence="2" key="1">
    <citation type="submission" date="2023-04" db="EMBL/GenBank/DDBJ databases">
        <title>Phytophthora lilii NBRC 32176.</title>
        <authorList>
            <person name="Ichikawa N."/>
            <person name="Sato H."/>
            <person name="Tonouchi N."/>
        </authorList>
    </citation>
    <scope>NUCLEOTIDE SEQUENCE</scope>
    <source>
        <strain evidence="2">NBRC 32176</strain>
    </source>
</reference>